<dbReference type="SUPFAM" id="SSF56281">
    <property type="entry name" value="Metallo-hydrolase/oxidoreductase"/>
    <property type="match status" value="1"/>
</dbReference>
<evidence type="ECO:0000313" key="2">
    <source>
        <dbReference type="EMBL" id="KKL65345.1"/>
    </source>
</evidence>
<dbReference type="InterPro" id="IPR001279">
    <property type="entry name" value="Metallo-B-lactamas"/>
</dbReference>
<name>A0A0F9G797_9ZZZZ</name>
<dbReference type="InterPro" id="IPR029228">
    <property type="entry name" value="Alkyl_sulf_dimr"/>
</dbReference>
<sequence length="407" mass="47010">MSKKNQEKLDKIESINVYDLEAGFDNPIKDVGTARAPLSSCGWVYTTEGVVLIDTLISRRVAKQVKEKINNKIKYIIYTHGHIDHVHGTNVFMEDNPEIIASKYLPNRLDRYQMLAPYKARKDAQQFGSPEIVPEFDIIYPTRTFLGDMTFTLGDKTFELHTARAETDDAVWIYVPELNTAFIGDLMIGSLPNIGNPWKPTRFALDWAKELERIKELKPEYIFYNGGGTFIKGEEAMRAISDNIDVIHALHDQVVEHINKGTHITEMIHKVRIPEHLMESPYLQPIYSRPEFFVFNVYRWYHGYFDGNPAHLLPRPQREVTNEILKLIGDSNKILNRAQELLDNNQAQLALEVLDVLIQADPDNIRAKKMRIKLLQNIGEGDFSLMSRNTWAYFINQDKEFINSKEK</sequence>
<dbReference type="PANTHER" id="PTHR43223">
    <property type="entry name" value="ALKYL/ARYL-SULFATASE"/>
    <property type="match status" value="1"/>
</dbReference>
<accession>A0A0F9G797</accession>
<dbReference type="InterPro" id="IPR052195">
    <property type="entry name" value="Bact_Alkyl/Aryl-Sulfatase"/>
</dbReference>
<comment type="caution">
    <text evidence="2">The sequence shown here is derived from an EMBL/GenBank/DDBJ whole genome shotgun (WGS) entry which is preliminary data.</text>
</comment>
<gene>
    <name evidence="2" type="ORF">LCGC14_2155900</name>
</gene>
<dbReference type="EMBL" id="LAZR01027565">
    <property type="protein sequence ID" value="KKL65345.1"/>
    <property type="molecule type" value="Genomic_DNA"/>
</dbReference>
<dbReference type="Pfam" id="PF00753">
    <property type="entry name" value="Lactamase_B"/>
    <property type="match status" value="1"/>
</dbReference>
<dbReference type="AlphaFoldDB" id="A0A0F9G797"/>
<dbReference type="GO" id="GO:0046983">
    <property type="term" value="F:protein dimerization activity"/>
    <property type="evidence" value="ECO:0007669"/>
    <property type="project" value="InterPro"/>
</dbReference>
<dbReference type="InterPro" id="IPR036866">
    <property type="entry name" value="RibonucZ/Hydroxyglut_hydro"/>
</dbReference>
<reference evidence="2" key="1">
    <citation type="journal article" date="2015" name="Nature">
        <title>Complex archaea that bridge the gap between prokaryotes and eukaryotes.</title>
        <authorList>
            <person name="Spang A."/>
            <person name="Saw J.H."/>
            <person name="Jorgensen S.L."/>
            <person name="Zaremba-Niedzwiedzka K."/>
            <person name="Martijn J."/>
            <person name="Lind A.E."/>
            <person name="van Eijk R."/>
            <person name="Schleper C."/>
            <person name="Guy L."/>
            <person name="Ettema T.J."/>
        </authorList>
    </citation>
    <scope>NUCLEOTIDE SEQUENCE</scope>
</reference>
<dbReference type="SMART" id="SM00849">
    <property type="entry name" value="Lactamase_B"/>
    <property type="match status" value="1"/>
</dbReference>
<dbReference type="Gene3D" id="1.25.40.880">
    <property type="entry name" value="Alkyl sulfatase, dimerisation domain"/>
    <property type="match status" value="1"/>
</dbReference>
<dbReference type="Gene3D" id="3.60.15.30">
    <property type="entry name" value="Metallo-beta-lactamase domain"/>
    <property type="match status" value="1"/>
</dbReference>
<dbReference type="InterPro" id="IPR038536">
    <property type="entry name" value="Alkyl/aryl-sulf_dimr_sf"/>
</dbReference>
<organism evidence="2">
    <name type="scientific">marine sediment metagenome</name>
    <dbReference type="NCBI Taxonomy" id="412755"/>
    <lineage>
        <taxon>unclassified sequences</taxon>
        <taxon>metagenomes</taxon>
        <taxon>ecological metagenomes</taxon>
    </lineage>
</organism>
<dbReference type="PANTHER" id="PTHR43223:SF2">
    <property type="entry name" value="METALLO-BETA-LACTAMASE DOMAIN-CONTAINING PROTEIN"/>
    <property type="match status" value="1"/>
</dbReference>
<proteinExistence type="predicted"/>
<dbReference type="Pfam" id="PF14863">
    <property type="entry name" value="Alkyl_sulf_dimr"/>
    <property type="match status" value="1"/>
</dbReference>
<protein>
    <recommendedName>
        <fullName evidence="1">Metallo-beta-lactamase domain-containing protein</fullName>
    </recommendedName>
</protein>
<evidence type="ECO:0000259" key="1">
    <source>
        <dbReference type="SMART" id="SM00849"/>
    </source>
</evidence>
<feature type="domain" description="Metallo-beta-lactamase" evidence="1">
    <location>
        <begin position="38"/>
        <end position="227"/>
    </location>
</feature>